<dbReference type="Gene3D" id="3.40.50.200">
    <property type="entry name" value="Peptidase S8/S53 domain"/>
    <property type="match status" value="1"/>
</dbReference>
<dbReference type="PANTHER" id="PTHR14218:SF15">
    <property type="entry name" value="TRIPEPTIDYL-PEPTIDASE 1"/>
    <property type="match status" value="1"/>
</dbReference>
<dbReference type="InterPro" id="IPR050819">
    <property type="entry name" value="Tripeptidyl-peptidase_I"/>
</dbReference>
<evidence type="ECO:0000256" key="1">
    <source>
        <dbReference type="ARBA" id="ARBA00001913"/>
    </source>
</evidence>
<dbReference type="AlphaFoldDB" id="A0A3A8PX63"/>
<dbReference type="Proteomes" id="UP000282656">
    <property type="component" value="Unassembled WGS sequence"/>
</dbReference>
<evidence type="ECO:0000256" key="5">
    <source>
        <dbReference type="ARBA" id="ARBA00022825"/>
    </source>
</evidence>
<dbReference type="InterPro" id="IPR036852">
    <property type="entry name" value="Peptidase_S8/S53_dom_sf"/>
</dbReference>
<evidence type="ECO:0000256" key="7">
    <source>
        <dbReference type="ARBA" id="ARBA00023145"/>
    </source>
</evidence>
<feature type="compositionally biased region" description="Basic and acidic residues" evidence="8">
    <location>
        <begin position="52"/>
        <end position="62"/>
    </location>
</feature>
<proteinExistence type="predicted"/>
<evidence type="ECO:0000256" key="8">
    <source>
        <dbReference type="SAM" id="MobiDB-lite"/>
    </source>
</evidence>
<accession>A0A3A8PX63</accession>
<keyword evidence="2" id="KW-0645">Protease</keyword>
<evidence type="ECO:0000313" key="11">
    <source>
        <dbReference type="Proteomes" id="UP000282656"/>
    </source>
</evidence>
<dbReference type="GO" id="GO:0006508">
    <property type="term" value="P:proteolysis"/>
    <property type="evidence" value="ECO:0007669"/>
    <property type="project" value="UniProtKB-KW"/>
</dbReference>
<dbReference type="SMART" id="SM00944">
    <property type="entry name" value="Pro-kuma_activ"/>
    <property type="match status" value="1"/>
</dbReference>
<dbReference type="GO" id="GO:0046872">
    <property type="term" value="F:metal ion binding"/>
    <property type="evidence" value="ECO:0007669"/>
    <property type="project" value="UniProtKB-KW"/>
</dbReference>
<feature type="domain" description="Peptidase S53" evidence="9">
    <location>
        <begin position="240"/>
        <end position="618"/>
    </location>
</feature>
<dbReference type="PANTHER" id="PTHR14218">
    <property type="entry name" value="PROTEASE S8 TRIPEPTIDYL PEPTIDASE I CLN2"/>
    <property type="match status" value="1"/>
</dbReference>
<dbReference type="Pfam" id="PF09286">
    <property type="entry name" value="Pro-kuma_activ"/>
    <property type="match status" value="1"/>
</dbReference>
<evidence type="ECO:0000313" key="10">
    <source>
        <dbReference type="EMBL" id="RKH60558.1"/>
    </source>
</evidence>
<protein>
    <submittedName>
        <fullName evidence="10">Peptidase S53</fullName>
    </submittedName>
</protein>
<name>A0A3A8PX63_9BACT</name>
<reference evidence="11" key="1">
    <citation type="submission" date="2018-09" db="EMBL/GenBank/DDBJ databases">
        <authorList>
            <person name="Livingstone P.G."/>
            <person name="Whitworth D.E."/>
        </authorList>
    </citation>
    <scope>NUCLEOTIDE SEQUENCE [LARGE SCALE GENOMIC DNA]</scope>
    <source>
        <strain evidence="11">AB047A</strain>
    </source>
</reference>
<keyword evidence="11" id="KW-1185">Reference proteome</keyword>
<keyword evidence="7" id="KW-0865">Zymogen</keyword>
<feature type="compositionally biased region" description="Polar residues" evidence="8">
    <location>
        <begin position="1"/>
        <end position="12"/>
    </location>
</feature>
<evidence type="ECO:0000256" key="4">
    <source>
        <dbReference type="ARBA" id="ARBA00022801"/>
    </source>
</evidence>
<dbReference type="CDD" id="cd04056">
    <property type="entry name" value="Peptidases_S53"/>
    <property type="match status" value="1"/>
</dbReference>
<dbReference type="SUPFAM" id="SSF54897">
    <property type="entry name" value="Protease propeptides/inhibitors"/>
    <property type="match status" value="1"/>
</dbReference>
<gene>
    <name evidence="10" type="ORF">D7X96_33440</name>
</gene>
<feature type="compositionally biased region" description="Basic residues" evidence="8">
    <location>
        <begin position="32"/>
        <end position="41"/>
    </location>
</feature>
<keyword evidence="5" id="KW-0720">Serine protease</keyword>
<dbReference type="InterPro" id="IPR030400">
    <property type="entry name" value="Sedolisin_dom"/>
</dbReference>
<dbReference type="InterPro" id="IPR015366">
    <property type="entry name" value="S53_propep"/>
</dbReference>
<dbReference type="SUPFAM" id="SSF52743">
    <property type="entry name" value="Subtilisin-like"/>
    <property type="match status" value="1"/>
</dbReference>
<dbReference type="GO" id="GO:0004252">
    <property type="term" value="F:serine-type endopeptidase activity"/>
    <property type="evidence" value="ECO:0007669"/>
    <property type="project" value="InterPro"/>
</dbReference>
<comment type="caution">
    <text evidence="10">The sequence shown here is derived from an EMBL/GenBank/DDBJ whole genome shotgun (WGS) entry which is preliminary data.</text>
</comment>
<comment type="cofactor">
    <cofactor evidence="1">
        <name>Ca(2+)</name>
        <dbReference type="ChEBI" id="CHEBI:29108"/>
    </cofactor>
</comment>
<organism evidence="10 11">
    <name type="scientific">Corallococcus interemptor</name>
    <dbReference type="NCBI Taxonomy" id="2316720"/>
    <lineage>
        <taxon>Bacteria</taxon>
        <taxon>Pseudomonadati</taxon>
        <taxon>Myxococcota</taxon>
        <taxon>Myxococcia</taxon>
        <taxon>Myxococcales</taxon>
        <taxon>Cystobacterineae</taxon>
        <taxon>Myxococcaceae</taxon>
        <taxon>Corallococcus</taxon>
    </lineage>
</organism>
<dbReference type="PROSITE" id="PS51695">
    <property type="entry name" value="SEDOLISIN"/>
    <property type="match status" value="1"/>
</dbReference>
<dbReference type="GO" id="GO:0008240">
    <property type="term" value="F:tripeptidyl-peptidase activity"/>
    <property type="evidence" value="ECO:0007669"/>
    <property type="project" value="TreeGrafter"/>
</dbReference>
<dbReference type="EMBL" id="RAWM01000145">
    <property type="protein sequence ID" value="RKH60558.1"/>
    <property type="molecule type" value="Genomic_DNA"/>
</dbReference>
<evidence type="ECO:0000256" key="2">
    <source>
        <dbReference type="ARBA" id="ARBA00022670"/>
    </source>
</evidence>
<evidence type="ECO:0000256" key="3">
    <source>
        <dbReference type="ARBA" id="ARBA00022723"/>
    </source>
</evidence>
<feature type="compositionally biased region" description="Low complexity" evidence="8">
    <location>
        <begin position="13"/>
        <end position="30"/>
    </location>
</feature>
<evidence type="ECO:0000259" key="9">
    <source>
        <dbReference type="PROSITE" id="PS51695"/>
    </source>
</evidence>
<evidence type="ECO:0000256" key="6">
    <source>
        <dbReference type="ARBA" id="ARBA00022837"/>
    </source>
</evidence>
<feature type="region of interest" description="Disordered" evidence="8">
    <location>
        <begin position="1"/>
        <end position="63"/>
    </location>
</feature>
<keyword evidence="6" id="KW-0106">Calcium</keyword>
<keyword evidence="3" id="KW-0479">Metal-binding</keyword>
<sequence length="623" mass="67087">MLACSSPSSRNWARSPTRNTRRASSTSARRWGLMRRTRSMGRRASLTGPRARGYDRARTPRDRKPRMARIPLTQSARVSPASIHPPLRSRAATGTVEVTLLLRHGMPLPTVAELCAHPPRRPLTHDEFEAKYGTNPKHLAIVRRFAKANGLTLTCERSDRAYVVLKGTTAAMRKAFGVDLRRFTHGRTSYLTHTKPVTLPRALEGVAEWVLGLDTRPLVTHNAAALPISRDMARQAGLRSYTAPQVASLYRYPRNQGEGQCVGIIELAGGYKQADLDAYLESVGVERTAPVVNVGPNKPRRLNTASDAEVTMDVELVASVCPAARVVVYNAGSKDYSLRDYHHVLAEAISDRENLPSVLTTSWSFYEGSLIQQGEELAFERLFIEAALLGITVCAASGDLGSQVPVNAHSPTGAITLAATSYPAASALVLGCGGTTLEAVGEELHHERVWNRLSEAMSMGPSATAAGASSGGVSTMNALPLYQQGFGVPDLVKSSWKNGVFNVARSTGRGVPDVAANADLHTGYQIVFRGQQGVAAGTSAAAPMWAGLIVRLNEALGGRVGFLHPRLYALVTEGQPVVRRITQGGNGAYFASDTHLWNACTGLGTPDGEALLTGLRRLQRRKH</sequence>
<keyword evidence="4" id="KW-0378">Hydrolase</keyword>